<name>A0ABT3YD41_9HYPH</name>
<dbReference type="RefSeq" id="WP_267611752.1">
    <property type="nucleotide sequence ID" value="NZ_JAOVZQ010000001.1"/>
</dbReference>
<dbReference type="Gene3D" id="3.30.450.40">
    <property type="match status" value="1"/>
</dbReference>
<reference evidence="7" key="1">
    <citation type="submission" date="2022-10" db="EMBL/GenBank/DDBJ databases">
        <title>Hoeflea sp. J2-29, isolated from marine algae.</title>
        <authorList>
            <person name="Kristyanto S."/>
            <person name="Kim J.M."/>
            <person name="Jeon C.O."/>
        </authorList>
    </citation>
    <scope>NUCLEOTIDE SEQUENCE</scope>
    <source>
        <strain evidence="7">J2-29</strain>
    </source>
</reference>
<dbReference type="PROSITE" id="PS51078">
    <property type="entry name" value="ICLR_ED"/>
    <property type="match status" value="1"/>
</dbReference>
<keyword evidence="8" id="KW-1185">Reference proteome</keyword>
<dbReference type="NCBIfam" id="TIGR02431">
    <property type="entry name" value="pcaR_pcaU"/>
    <property type="match status" value="1"/>
</dbReference>
<dbReference type="InterPro" id="IPR014757">
    <property type="entry name" value="Tscrpt_reg_IclR_C"/>
</dbReference>
<evidence type="ECO:0000256" key="2">
    <source>
        <dbReference type="ARBA" id="ARBA00023125"/>
    </source>
</evidence>
<evidence type="ECO:0000259" key="5">
    <source>
        <dbReference type="PROSITE" id="PS51077"/>
    </source>
</evidence>
<dbReference type="PANTHER" id="PTHR30136">
    <property type="entry name" value="HELIX-TURN-HELIX TRANSCRIPTIONAL REGULATOR, ICLR FAMILY"/>
    <property type="match status" value="1"/>
</dbReference>
<dbReference type="EMBL" id="JAOVZQ010000001">
    <property type="protein sequence ID" value="MCY0093806.1"/>
    <property type="molecule type" value="Genomic_DNA"/>
</dbReference>
<feature type="domain" description="IclR-ED" evidence="6">
    <location>
        <begin position="109"/>
        <end position="293"/>
    </location>
</feature>
<protein>
    <submittedName>
        <fullName evidence="7">Helix-turn-helix domain-containing protein</fullName>
    </submittedName>
</protein>
<proteinExistence type="predicted"/>
<keyword evidence="3" id="KW-0804">Transcription</keyword>
<feature type="compositionally biased region" description="Polar residues" evidence="4">
    <location>
        <begin position="23"/>
        <end position="37"/>
    </location>
</feature>
<evidence type="ECO:0000256" key="4">
    <source>
        <dbReference type="SAM" id="MobiDB-lite"/>
    </source>
</evidence>
<dbReference type="Proteomes" id="UP001081283">
    <property type="component" value="Unassembled WGS sequence"/>
</dbReference>
<feature type="region of interest" description="Disordered" evidence="4">
    <location>
        <begin position="1"/>
        <end position="45"/>
    </location>
</feature>
<keyword evidence="2" id="KW-0238">DNA-binding</keyword>
<dbReference type="SUPFAM" id="SSF55781">
    <property type="entry name" value="GAF domain-like"/>
    <property type="match status" value="1"/>
</dbReference>
<feature type="domain" description="HTH iclR-type" evidence="5">
    <location>
        <begin position="48"/>
        <end position="108"/>
    </location>
</feature>
<organism evidence="7 8">
    <name type="scientific">Hoeflea ulvae</name>
    <dbReference type="NCBI Taxonomy" id="2983764"/>
    <lineage>
        <taxon>Bacteria</taxon>
        <taxon>Pseudomonadati</taxon>
        <taxon>Pseudomonadota</taxon>
        <taxon>Alphaproteobacteria</taxon>
        <taxon>Hyphomicrobiales</taxon>
        <taxon>Rhizobiaceae</taxon>
        <taxon>Hoeflea</taxon>
    </lineage>
</organism>
<evidence type="ECO:0000313" key="7">
    <source>
        <dbReference type="EMBL" id="MCY0093806.1"/>
    </source>
</evidence>
<dbReference type="InterPro" id="IPR036388">
    <property type="entry name" value="WH-like_DNA-bd_sf"/>
</dbReference>
<dbReference type="InterPro" id="IPR036390">
    <property type="entry name" value="WH_DNA-bd_sf"/>
</dbReference>
<evidence type="ECO:0000256" key="1">
    <source>
        <dbReference type="ARBA" id="ARBA00023015"/>
    </source>
</evidence>
<sequence>MGRKPGTDNQAEGGAMGPKSDQRTGLMTASSDWTQDSEGGGLNPRDYVSSLARGLEVLRAFNRTRRKMTLSEVAAETGNTRAGARRILLTLVHEGYAVADGKLFDLTPQVLELGYSVLSSKGAWDIARPFLDHLSEEIRESVSAAVLDKFEVVYVSGTQYHRVITVGITVGARFAAHATATGRVLLAAQPAEMWPGIIQNIPLVALTDRTVTDRTEFRKILETVRDTGWSIVDQELEKGLLSIAVPLRNSFGGLVGAINVGAPTLRMSAETMIETVLPKLQQTAATISQALKH</sequence>
<dbReference type="PROSITE" id="PS51077">
    <property type="entry name" value="HTH_ICLR"/>
    <property type="match status" value="1"/>
</dbReference>
<dbReference type="SUPFAM" id="SSF46785">
    <property type="entry name" value="Winged helix' DNA-binding domain"/>
    <property type="match status" value="1"/>
</dbReference>
<gene>
    <name evidence="7" type="ORF">OEG82_07205</name>
</gene>
<dbReference type="InterPro" id="IPR012794">
    <property type="entry name" value="PcaR_PcaU"/>
</dbReference>
<comment type="caution">
    <text evidence="7">The sequence shown here is derived from an EMBL/GenBank/DDBJ whole genome shotgun (WGS) entry which is preliminary data.</text>
</comment>
<keyword evidence="1" id="KW-0805">Transcription regulation</keyword>
<dbReference type="InterPro" id="IPR050707">
    <property type="entry name" value="HTH_MetabolicPath_Reg"/>
</dbReference>
<dbReference type="Pfam" id="PF01614">
    <property type="entry name" value="IclR_C"/>
    <property type="match status" value="1"/>
</dbReference>
<dbReference type="InterPro" id="IPR005471">
    <property type="entry name" value="Tscrpt_reg_IclR_N"/>
</dbReference>
<evidence type="ECO:0000256" key="3">
    <source>
        <dbReference type="ARBA" id="ARBA00023163"/>
    </source>
</evidence>
<dbReference type="Pfam" id="PF09339">
    <property type="entry name" value="HTH_IclR"/>
    <property type="match status" value="1"/>
</dbReference>
<dbReference type="SMART" id="SM00346">
    <property type="entry name" value="HTH_ICLR"/>
    <property type="match status" value="1"/>
</dbReference>
<dbReference type="Gene3D" id="1.10.10.10">
    <property type="entry name" value="Winged helix-like DNA-binding domain superfamily/Winged helix DNA-binding domain"/>
    <property type="match status" value="1"/>
</dbReference>
<dbReference type="InterPro" id="IPR029016">
    <property type="entry name" value="GAF-like_dom_sf"/>
</dbReference>
<accession>A0ABT3YD41</accession>
<dbReference type="PANTHER" id="PTHR30136:SF34">
    <property type="entry name" value="TRANSCRIPTIONAL REGULATOR"/>
    <property type="match status" value="1"/>
</dbReference>
<evidence type="ECO:0000313" key="8">
    <source>
        <dbReference type="Proteomes" id="UP001081283"/>
    </source>
</evidence>
<evidence type="ECO:0000259" key="6">
    <source>
        <dbReference type="PROSITE" id="PS51078"/>
    </source>
</evidence>